<name>A0A9P4QAN5_9PEZI</name>
<feature type="region of interest" description="Disordered" evidence="1">
    <location>
        <begin position="257"/>
        <end position="392"/>
    </location>
</feature>
<protein>
    <recommendedName>
        <fullName evidence="4">ADF-H domain-containing protein</fullName>
    </recommendedName>
</protein>
<proteinExistence type="predicted"/>
<feature type="compositionally biased region" description="Polar residues" evidence="1">
    <location>
        <begin position="978"/>
        <end position="993"/>
    </location>
</feature>
<feature type="compositionally biased region" description="Low complexity" evidence="1">
    <location>
        <begin position="369"/>
        <end position="381"/>
    </location>
</feature>
<gene>
    <name evidence="2" type="ORF">K431DRAFT_17040</name>
</gene>
<feature type="compositionally biased region" description="Polar residues" evidence="1">
    <location>
        <begin position="901"/>
        <end position="911"/>
    </location>
</feature>
<feature type="region of interest" description="Disordered" evidence="1">
    <location>
        <begin position="407"/>
        <end position="491"/>
    </location>
</feature>
<evidence type="ECO:0000256" key="1">
    <source>
        <dbReference type="SAM" id="MobiDB-lite"/>
    </source>
</evidence>
<comment type="caution">
    <text evidence="2">The sequence shown here is derived from an EMBL/GenBank/DDBJ whole genome shotgun (WGS) entry which is preliminary data.</text>
</comment>
<feature type="compositionally biased region" description="Low complexity" evidence="1">
    <location>
        <begin position="195"/>
        <end position="215"/>
    </location>
</feature>
<feature type="compositionally biased region" description="Basic and acidic residues" evidence="1">
    <location>
        <begin position="543"/>
        <end position="580"/>
    </location>
</feature>
<dbReference type="InterPro" id="IPR029006">
    <property type="entry name" value="ADF-H/Gelsolin-like_dom_sf"/>
</dbReference>
<feature type="region of interest" description="Disordered" evidence="1">
    <location>
        <begin position="1053"/>
        <end position="1084"/>
    </location>
</feature>
<feature type="region of interest" description="Disordered" evidence="1">
    <location>
        <begin position="808"/>
        <end position="1040"/>
    </location>
</feature>
<dbReference type="Proteomes" id="UP000799441">
    <property type="component" value="Unassembled WGS sequence"/>
</dbReference>
<feature type="compositionally biased region" description="Basic and acidic residues" evidence="1">
    <location>
        <begin position="702"/>
        <end position="722"/>
    </location>
</feature>
<evidence type="ECO:0000313" key="2">
    <source>
        <dbReference type="EMBL" id="KAF2723708.1"/>
    </source>
</evidence>
<feature type="compositionally biased region" description="Low complexity" evidence="1">
    <location>
        <begin position="1186"/>
        <end position="1196"/>
    </location>
</feature>
<feature type="region of interest" description="Disordered" evidence="1">
    <location>
        <begin position="188"/>
        <end position="239"/>
    </location>
</feature>
<keyword evidence="3" id="KW-1185">Reference proteome</keyword>
<feature type="compositionally biased region" description="Polar residues" evidence="1">
    <location>
        <begin position="618"/>
        <end position="647"/>
    </location>
</feature>
<dbReference type="Gene3D" id="3.40.20.10">
    <property type="entry name" value="Severin"/>
    <property type="match status" value="1"/>
</dbReference>
<feature type="region of interest" description="Disordered" evidence="1">
    <location>
        <begin position="527"/>
        <end position="794"/>
    </location>
</feature>
<evidence type="ECO:0000313" key="3">
    <source>
        <dbReference type="Proteomes" id="UP000799441"/>
    </source>
</evidence>
<dbReference type="SUPFAM" id="SSF55753">
    <property type="entry name" value="Actin depolymerizing proteins"/>
    <property type="match status" value="1"/>
</dbReference>
<accession>A0A9P4QAN5</accession>
<feature type="compositionally biased region" description="Polar residues" evidence="1">
    <location>
        <begin position="808"/>
        <end position="824"/>
    </location>
</feature>
<feature type="compositionally biased region" description="Low complexity" evidence="1">
    <location>
        <begin position="879"/>
        <end position="894"/>
    </location>
</feature>
<feature type="compositionally biased region" description="Low complexity" evidence="1">
    <location>
        <begin position="938"/>
        <end position="953"/>
    </location>
</feature>
<dbReference type="OrthoDB" id="74412at2759"/>
<feature type="compositionally biased region" description="Polar residues" evidence="1">
    <location>
        <begin position="723"/>
        <end position="744"/>
    </location>
</feature>
<sequence length="1324" mass="142725">MSLNGLDAPAVQDSYQTAVIEAGGWFLLKYVSRDSVELLSRGKGGVHECRNAISKYEDLSPLYGLIIYRRRKVLIKFIPGGTSRLLQARTAVHFSDVLERYSPYETLLEITTADGLNDTSLAASFPLHTASPAASQSRLHEISEDGEEGGGGGGQYSLPPRPTTFQTLSSAGAIFGTQRYKAERRADQLMGPDKQSSSPQRSSSFDRSFPLSSTTSPPPSIHVTDGNGSDVERFTSPYASPLGSPLGSVAPTLNLGSSVTNGVEGKQEHAIDSRAPGKPWSSRSSSLEGKSAAIEKHLSYDPGTGVPHEPATKGSTREPIAPSTASAPRHSTTSKRSDKSIDSDRTEIPTPTTTGLENGHSPESRRSTQRSSTSDRTSTATERPRWDMDQPYDFSYLEPKAKVKLGPRPAAVNEKPNATVAAIPSSIRPIPPKKEPRPKSQSALGMNGMGAVIPEPPPIPDIPAYNPRPLSRGSVKSLPSHKSGVGAMTPDKIRLMKAVELRKKQLRKSQGKEQAQKAAAIAAVLEETPSSTLQQEVVPEIPEIPRRSEARLLAKKTSNEGKPEQPDIARLSEDEVKSQNKADSGIEMEYERKSTERERQQRVEGIQHEESTRHKIEGQQSRPSSRDSAQGGKSSNPAEALAMNSTAEGELPLALEKAGSTAGNDTNTPAVMESKTGEPSVSPLDAVPKILMADGTRPMTSGREEGQKDHTSPKQDWQRETQQDSTRPSSFSSSAGGETDSSIANLAPVLQNPRRQNSDLARRRRGLVEPLQIDVPGSNTPATTPLTDGEHFLSDDDDFMEELQSATVQEAQPVTMSRTPTTQQHFDHIDRRPSAQSLVSAASNHSVKSILIPNRKSSATPVADGRESFGSDRTSPPRSTVATTSNSSPSSPESGIGLRRNVSSGISQRIQALSADVESSPPQQQQQTRDYFTQSRQNSFRSASAAAVARNSAYRQTKRWSGRMTSASSVPGVAGANGSDSSPMEQATPSWTVQHEGPASRNSVSVSARIIRSPSIRQQSDGISADGDVAGTPDGPSEFQHSDLVINRQRASYTGQQQGPIGGTTSIPTSPEFPPNPRLSTENPVYLPRTTSQFYSANHNSLGQKHGSAPTNREAVLMPTANDEYSSPPEPPASTQSSGRAASPVSHFSDDAPSVKEPAASTTSRASRFFKRMSNFGGNSKRKSLAQQYQQQQAYQSTSKPSSIVERPVGSGNDTPQPIVIGNLNVQFPDNLLWKRRWVEMDTAGNLVFSIPQAMDHQRGLARKFPIAQLSRPPYAPDLDRQELPHSIMLDFLDGTTLQAAAEDAVAYRQAIAALRSGYRQWAG</sequence>
<reference evidence="2" key="1">
    <citation type="journal article" date="2020" name="Stud. Mycol.">
        <title>101 Dothideomycetes genomes: a test case for predicting lifestyles and emergence of pathogens.</title>
        <authorList>
            <person name="Haridas S."/>
            <person name="Albert R."/>
            <person name="Binder M."/>
            <person name="Bloem J."/>
            <person name="Labutti K."/>
            <person name="Salamov A."/>
            <person name="Andreopoulos B."/>
            <person name="Baker S."/>
            <person name="Barry K."/>
            <person name="Bills G."/>
            <person name="Bluhm B."/>
            <person name="Cannon C."/>
            <person name="Castanera R."/>
            <person name="Culley D."/>
            <person name="Daum C."/>
            <person name="Ezra D."/>
            <person name="Gonzalez J."/>
            <person name="Henrissat B."/>
            <person name="Kuo A."/>
            <person name="Liang C."/>
            <person name="Lipzen A."/>
            <person name="Lutzoni F."/>
            <person name="Magnuson J."/>
            <person name="Mondo S."/>
            <person name="Nolan M."/>
            <person name="Ohm R."/>
            <person name="Pangilinan J."/>
            <person name="Park H.-J."/>
            <person name="Ramirez L."/>
            <person name="Alfaro M."/>
            <person name="Sun H."/>
            <person name="Tritt A."/>
            <person name="Yoshinaga Y."/>
            <person name="Zwiers L.-H."/>
            <person name="Turgeon B."/>
            <person name="Goodwin S."/>
            <person name="Spatafora J."/>
            <person name="Crous P."/>
            <person name="Grigoriev I."/>
        </authorList>
    </citation>
    <scope>NUCLEOTIDE SEQUENCE</scope>
    <source>
        <strain evidence="2">CBS 116435</strain>
    </source>
</reference>
<feature type="compositionally biased region" description="Basic and acidic residues" evidence="1">
    <location>
        <begin position="589"/>
        <end position="617"/>
    </location>
</feature>
<feature type="region of interest" description="Disordered" evidence="1">
    <location>
        <begin position="1121"/>
        <end position="1216"/>
    </location>
</feature>
<evidence type="ECO:0008006" key="4">
    <source>
        <dbReference type="Google" id="ProtNLM"/>
    </source>
</evidence>
<feature type="region of interest" description="Disordered" evidence="1">
    <location>
        <begin position="132"/>
        <end position="163"/>
    </location>
</feature>
<dbReference type="EMBL" id="MU003775">
    <property type="protein sequence ID" value="KAF2723708.1"/>
    <property type="molecule type" value="Genomic_DNA"/>
</dbReference>
<feature type="compositionally biased region" description="Polar residues" evidence="1">
    <location>
        <begin position="834"/>
        <end position="847"/>
    </location>
</feature>
<feature type="compositionally biased region" description="Polar residues" evidence="1">
    <location>
        <begin position="777"/>
        <end position="786"/>
    </location>
</feature>
<feature type="compositionally biased region" description="Basic and acidic residues" evidence="1">
    <location>
        <begin position="335"/>
        <end position="347"/>
    </location>
</feature>
<feature type="compositionally biased region" description="Polar residues" evidence="1">
    <location>
        <begin position="928"/>
        <end position="937"/>
    </location>
</feature>
<feature type="compositionally biased region" description="Low complexity" evidence="1">
    <location>
        <begin position="1054"/>
        <end position="1065"/>
    </location>
</feature>
<organism evidence="2 3">
    <name type="scientific">Polychaeton citri CBS 116435</name>
    <dbReference type="NCBI Taxonomy" id="1314669"/>
    <lineage>
        <taxon>Eukaryota</taxon>
        <taxon>Fungi</taxon>
        <taxon>Dikarya</taxon>
        <taxon>Ascomycota</taxon>
        <taxon>Pezizomycotina</taxon>
        <taxon>Dothideomycetes</taxon>
        <taxon>Dothideomycetidae</taxon>
        <taxon>Capnodiales</taxon>
        <taxon>Capnodiaceae</taxon>
        <taxon>Polychaeton</taxon>
    </lineage>
</organism>